<name>A0A265UPV6_9FLAO</name>
<proteinExistence type="predicted"/>
<dbReference type="EMBL" id="NGJN01000007">
    <property type="protein sequence ID" value="OZV67252.1"/>
    <property type="molecule type" value="Genomic_DNA"/>
</dbReference>
<comment type="caution">
    <text evidence="1">The sequence shown here is derived from an EMBL/GenBank/DDBJ whole genome shotgun (WGS) entry which is preliminary data.</text>
</comment>
<dbReference type="AlphaFoldDB" id="A0A265UPV6"/>
<dbReference type="OrthoDB" id="572467at2"/>
<gene>
    <name evidence="1" type="ORF">CA834_13135</name>
</gene>
<dbReference type="RefSeq" id="WP_094969174.1">
    <property type="nucleotide sequence ID" value="NZ_NGJN01000007.1"/>
</dbReference>
<evidence type="ECO:0000313" key="2">
    <source>
        <dbReference type="Proteomes" id="UP000216840"/>
    </source>
</evidence>
<sequence>MKLIFIYNADSGVLNSVFDTAHKLLSPQTYACSLCALTYGPFGEKNIWKNFRKHQKTEMIFYHKDEFEAQFPNGNINYPAILKLNNNLLSTVLDYKAISKMSTVEELIKELKSIL</sequence>
<dbReference type="Proteomes" id="UP000216840">
    <property type="component" value="Unassembled WGS sequence"/>
</dbReference>
<accession>A0A265UPV6</accession>
<organism evidence="1 2">
    <name type="scientific">Winogradskyella aurantia</name>
    <dbReference type="NCBI Taxonomy" id="1915063"/>
    <lineage>
        <taxon>Bacteria</taxon>
        <taxon>Pseudomonadati</taxon>
        <taxon>Bacteroidota</taxon>
        <taxon>Flavobacteriia</taxon>
        <taxon>Flavobacteriales</taxon>
        <taxon>Flavobacteriaceae</taxon>
        <taxon>Winogradskyella</taxon>
    </lineage>
</organism>
<evidence type="ECO:0000313" key="1">
    <source>
        <dbReference type="EMBL" id="OZV67252.1"/>
    </source>
</evidence>
<reference evidence="1 2" key="1">
    <citation type="submission" date="2017-05" db="EMBL/GenBank/DDBJ databases">
        <title>The draft genome sequence of Idiomarina salinarum WNB302.</title>
        <authorList>
            <person name="Sun Y."/>
            <person name="Chen B."/>
            <person name="Du Z."/>
        </authorList>
    </citation>
    <scope>NUCLEOTIDE SEQUENCE [LARGE SCALE GENOMIC DNA]</scope>
    <source>
        <strain evidence="1 2">WNB302</strain>
    </source>
</reference>
<keyword evidence="2" id="KW-1185">Reference proteome</keyword>
<protein>
    <submittedName>
        <fullName evidence="1">GTPase</fullName>
    </submittedName>
</protein>